<dbReference type="PROSITE" id="PS51257">
    <property type="entry name" value="PROKAR_LIPOPROTEIN"/>
    <property type="match status" value="1"/>
</dbReference>
<proteinExistence type="predicted"/>
<comment type="caution">
    <text evidence="1">The sequence shown here is derived from an EMBL/GenBank/DDBJ whole genome shotgun (WGS) entry which is preliminary data.</text>
</comment>
<keyword evidence="2" id="KW-1185">Reference proteome</keyword>
<sequence length="189" mass="21222">MKYSMYIFLSILLIALATGCCTPNAIIGSQPVPLRAQETSMWCWAASGEMCMDFLGTDVAQCDEANKRFGRTDCCNDPVPAACINGGWPEFEKYNFTASVTANAALSWDEIKKQIYCLKKPIAFSWHWNGGGGHMMVITGYAVFNNTNFVSINDPWPPNEGNQRLITYEEYVSGADHTHWNDYYNITKK</sequence>
<dbReference type="RefSeq" id="WP_196992035.1">
    <property type="nucleotide sequence ID" value="NZ_JADWYR010000002.1"/>
</dbReference>
<dbReference type="AlphaFoldDB" id="A0A931MC96"/>
<name>A0A931MC96_9BACT</name>
<dbReference type="InterPro" id="IPR022118">
    <property type="entry name" value="Peptidase_C70_AvrRpt2"/>
</dbReference>
<reference evidence="1" key="1">
    <citation type="submission" date="2020-11" db="EMBL/GenBank/DDBJ databases">
        <title>Bacterial whole genome sequence for Panacibacter sp. DH6.</title>
        <authorList>
            <person name="Le V."/>
            <person name="Ko S."/>
            <person name="Ahn C.-Y."/>
            <person name="Oh H.-M."/>
        </authorList>
    </citation>
    <scope>NUCLEOTIDE SEQUENCE</scope>
    <source>
        <strain evidence="1">DH6</strain>
    </source>
</reference>
<accession>A0A931MC96</accession>
<evidence type="ECO:0000313" key="1">
    <source>
        <dbReference type="EMBL" id="MBG9377976.1"/>
    </source>
</evidence>
<dbReference type="EMBL" id="JADWYR010000002">
    <property type="protein sequence ID" value="MBG9377976.1"/>
    <property type="molecule type" value="Genomic_DNA"/>
</dbReference>
<protein>
    <submittedName>
        <fullName evidence="1">C39 family peptidase</fullName>
    </submittedName>
</protein>
<dbReference type="Proteomes" id="UP000628448">
    <property type="component" value="Unassembled WGS sequence"/>
</dbReference>
<dbReference type="Gene3D" id="3.90.70.10">
    <property type="entry name" value="Cysteine proteinases"/>
    <property type="match status" value="1"/>
</dbReference>
<evidence type="ECO:0000313" key="2">
    <source>
        <dbReference type="Proteomes" id="UP000628448"/>
    </source>
</evidence>
<dbReference type="Pfam" id="PF12385">
    <property type="entry name" value="Peptidase_C70"/>
    <property type="match status" value="1"/>
</dbReference>
<gene>
    <name evidence="1" type="ORF">I5907_17185</name>
</gene>
<organism evidence="1 2">
    <name type="scientific">Panacibacter microcysteis</name>
    <dbReference type="NCBI Taxonomy" id="2793269"/>
    <lineage>
        <taxon>Bacteria</taxon>
        <taxon>Pseudomonadati</taxon>
        <taxon>Bacteroidota</taxon>
        <taxon>Chitinophagia</taxon>
        <taxon>Chitinophagales</taxon>
        <taxon>Chitinophagaceae</taxon>
        <taxon>Panacibacter</taxon>
    </lineage>
</organism>